<protein>
    <recommendedName>
        <fullName evidence="3">DUF952 domain-containing protein</fullName>
    </recommendedName>
</protein>
<dbReference type="KEGG" id="aym:YM304_03520"/>
<dbReference type="Proteomes" id="UP000011863">
    <property type="component" value="Chromosome"/>
</dbReference>
<dbReference type="AlphaFoldDB" id="A0A6C7E9E0"/>
<gene>
    <name evidence="1" type="ORF">YM304_03520</name>
</gene>
<dbReference type="PANTHER" id="PTHR34129">
    <property type="entry name" value="BLR1139 PROTEIN"/>
    <property type="match status" value="1"/>
</dbReference>
<dbReference type="SUPFAM" id="SSF56399">
    <property type="entry name" value="ADP-ribosylation"/>
    <property type="match status" value="1"/>
</dbReference>
<proteinExistence type="predicted"/>
<reference evidence="1 2" key="1">
    <citation type="journal article" date="2013" name="Int. J. Syst. Evol. Microbiol.">
        <title>Ilumatobacter nonamiense sp. nov. and Ilumatobacter coccineum sp. nov., isolated from seashore sand.</title>
        <authorList>
            <person name="Matsumoto A."/>
            <person name="Kasai H."/>
            <person name="Matsuo Y."/>
            <person name="Shizuri Y."/>
            <person name="Ichikawa N."/>
            <person name="Fujita N."/>
            <person name="Omura S."/>
            <person name="Takahashi Y."/>
        </authorList>
    </citation>
    <scope>NUCLEOTIDE SEQUENCE [LARGE SCALE GENOMIC DNA]</scope>
    <source>
        <strain evidence="2">NBRC 103263 / KCTC 29153 / YM16-304</strain>
    </source>
</reference>
<dbReference type="EMBL" id="AP012057">
    <property type="protein sequence ID" value="BAN00666.1"/>
    <property type="molecule type" value="Genomic_DNA"/>
</dbReference>
<dbReference type="Gene3D" id="3.20.170.20">
    <property type="entry name" value="Protein of unknown function DUF952"/>
    <property type="match status" value="1"/>
</dbReference>
<dbReference type="PANTHER" id="PTHR34129:SF1">
    <property type="entry name" value="DUF952 DOMAIN-CONTAINING PROTEIN"/>
    <property type="match status" value="1"/>
</dbReference>
<dbReference type="RefSeq" id="WP_015439914.1">
    <property type="nucleotide sequence ID" value="NC_020520.1"/>
</dbReference>
<evidence type="ECO:0000313" key="1">
    <source>
        <dbReference type="EMBL" id="BAN00666.1"/>
    </source>
</evidence>
<accession>A0A6C7E9E0</accession>
<evidence type="ECO:0008006" key="3">
    <source>
        <dbReference type="Google" id="ProtNLM"/>
    </source>
</evidence>
<evidence type="ECO:0000313" key="2">
    <source>
        <dbReference type="Proteomes" id="UP000011863"/>
    </source>
</evidence>
<sequence length="126" mass="13922">MNAADDQPLFHAAMPDDWATAFETGEYTMSTRGQTLAEVGFIHLSTREQVEGTANRFYADVDQLVLLTIDPLKVPSEIKWEAPAPGVDTLFPHIYGPLPISAVITTNYWLRSIDADGAGWRLDDLA</sequence>
<dbReference type="Pfam" id="PF06108">
    <property type="entry name" value="DUF952"/>
    <property type="match status" value="1"/>
</dbReference>
<organism evidence="1 2">
    <name type="scientific">Ilumatobacter coccineus (strain NBRC 103263 / KCTC 29153 / YM16-304)</name>
    <dbReference type="NCBI Taxonomy" id="1313172"/>
    <lineage>
        <taxon>Bacteria</taxon>
        <taxon>Bacillati</taxon>
        <taxon>Actinomycetota</taxon>
        <taxon>Acidimicrobiia</taxon>
        <taxon>Acidimicrobiales</taxon>
        <taxon>Ilumatobacteraceae</taxon>
        <taxon>Ilumatobacter</taxon>
    </lineage>
</organism>
<name>A0A6C7E9E0_ILUCY</name>
<dbReference type="InterPro" id="IPR009297">
    <property type="entry name" value="DUF952"/>
</dbReference>
<keyword evidence="2" id="KW-1185">Reference proteome</keyword>